<feature type="compositionally biased region" description="Basic and acidic residues" evidence="1">
    <location>
        <begin position="40"/>
        <end position="81"/>
    </location>
</feature>
<keyword evidence="2" id="KW-0812">Transmembrane</keyword>
<evidence type="ECO:0000313" key="4">
    <source>
        <dbReference type="Proteomes" id="UP000824070"/>
    </source>
</evidence>
<gene>
    <name evidence="3" type="ORF">IAC52_02860</name>
</gene>
<keyword evidence="2" id="KW-0472">Membrane</keyword>
<feature type="transmembrane region" description="Helical" evidence="2">
    <location>
        <begin position="141"/>
        <end position="162"/>
    </location>
</feature>
<name>A0A9D1LNQ0_9FIRM</name>
<evidence type="ECO:0000256" key="2">
    <source>
        <dbReference type="SAM" id="Phobius"/>
    </source>
</evidence>
<reference evidence="3" key="1">
    <citation type="submission" date="2020-10" db="EMBL/GenBank/DDBJ databases">
        <authorList>
            <person name="Gilroy R."/>
        </authorList>
    </citation>
    <scope>NUCLEOTIDE SEQUENCE</scope>
    <source>
        <strain evidence="3">ChiGjej1B1-22543</strain>
    </source>
</reference>
<feature type="region of interest" description="Disordered" evidence="1">
    <location>
        <begin position="1"/>
        <end position="81"/>
    </location>
</feature>
<feature type="compositionally biased region" description="Basic and acidic residues" evidence="1">
    <location>
        <begin position="1"/>
        <end position="10"/>
    </location>
</feature>
<keyword evidence="2" id="KW-1133">Transmembrane helix</keyword>
<dbReference type="AlphaFoldDB" id="A0A9D1LNQ0"/>
<feature type="transmembrane region" description="Helical" evidence="2">
    <location>
        <begin position="108"/>
        <end position="129"/>
    </location>
</feature>
<sequence>MEEKDNKLAPEEEEAKEAEPEKKIEEAEDDDFADSVKFTPAKEEEKPEEKKEPSPAPIDVHKQLEEGESAEKVEPSKRDAKGDVEYDDERFAKIEQARKKFVKIAKKWSYWRAGIIGIGITAVLIGWLVPQFAIKDAGKLPLYLGLAFAVATAIAVIVYGIFQRKAREAAQLEYMRLYTDETDGYLYDGLGANDVKGKMEDKLSTEEFKATDMYGACSRHDGELNVGSRDMRTFAYGEMDCTVCDCAAEAKTEKGMMTVFVGKLLTTTNHLEVKDGGLYVYVKGGPRSTPPSFLYQKEVECLEDNKRYCIFGNKENKKLITKELRQGIAAIHTDNLLIDVAISFKSGKTYWALGYEDTLMMFQIDKPFDPAYLKRYKEDLKKFLDLATKL</sequence>
<evidence type="ECO:0000313" key="3">
    <source>
        <dbReference type="EMBL" id="HIU45221.1"/>
    </source>
</evidence>
<organism evidence="3 4">
    <name type="scientific">Candidatus Alloenteromonas pullicola</name>
    <dbReference type="NCBI Taxonomy" id="2840784"/>
    <lineage>
        <taxon>Bacteria</taxon>
        <taxon>Bacillati</taxon>
        <taxon>Bacillota</taxon>
        <taxon>Bacillota incertae sedis</taxon>
        <taxon>Candidatus Alloenteromonas</taxon>
    </lineage>
</organism>
<evidence type="ECO:0008006" key="5">
    <source>
        <dbReference type="Google" id="ProtNLM"/>
    </source>
</evidence>
<reference evidence="3" key="2">
    <citation type="journal article" date="2021" name="PeerJ">
        <title>Extensive microbial diversity within the chicken gut microbiome revealed by metagenomics and culture.</title>
        <authorList>
            <person name="Gilroy R."/>
            <person name="Ravi A."/>
            <person name="Getino M."/>
            <person name="Pursley I."/>
            <person name="Horton D.L."/>
            <person name="Alikhan N.F."/>
            <person name="Baker D."/>
            <person name="Gharbi K."/>
            <person name="Hall N."/>
            <person name="Watson M."/>
            <person name="Adriaenssens E.M."/>
            <person name="Foster-Nyarko E."/>
            <person name="Jarju S."/>
            <person name="Secka A."/>
            <person name="Antonio M."/>
            <person name="Oren A."/>
            <person name="Chaudhuri R.R."/>
            <person name="La Ragione R."/>
            <person name="Hildebrand F."/>
            <person name="Pallen M.J."/>
        </authorList>
    </citation>
    <scope>NUCLEOTIDE SEQUENCE</scope>
    <source>
        <strain evidence="3">ChiGjej1B1-22543</strain>
    </source>
</reference>
<dbReference type="EMBL" id="DVMV01000018">
    <property type="protein sequence ID" value="HIU45221.1"/>
    <property type="molecule type" value="Genomic_DNA"/>
</dbReference>
<protein>
    <recommendedName>
        <fullName evidence="5">DUF3137 domain-containing protein</fullName>
    </recommendedName>
</protein>
<proteinExistence type="predicted"/>
<evidence type="ECO:0000256" key="1">
    <source>
        <dbReference type="SAM" id="MobiDB-lite"/>
    </source>
</evidence>
<accession>A0A9D1LNQ0</accession>
<dbReference type="Proteomes" id="UP000824070">
    <property type="component" value="Unassembled WGS sequence"/>
</dbReference>
<comment type="caution">
    <text evidence="3">The sequence shown here is derived from an EMBL/GenBank/DDBJ whole genome shotgun (WGS) entry which is preliminary data.</text>
</comment>